<accession>A0A6A8G8Z0</accession>
<gene>
    <name evidence="1" type="ORF">GJR99_14215</name>
</gene>
<dbReference type="AlphaFoldDB" id="A0A6A8G8Z0"/>
<name>A0A6A8G8Z0_9EURY</name>
<dbReference type="RefSeq" id="WP_151113275.1">
    <property type="nucleotide sequence ID" value="NZ_WKJQ01000001.1"/>
</dbReference>
<comment type="caution">
    <text evidence="1">The sequence shown here is derived from an EMBL/GenBank/DDBJ whole genome shotgun (WGS) entry which is preliminary data.</text>
</comment>
<reference evidence="1 2" key="1">
    <citation type="submission" date="2019-11" db="EMBL/GenBank/DDBJ databases">
        <title>Whole genome sequence of Haloferax sp. MBLA0078.</title>
        <authorList>
            <person name="Seo M.-J."/>
            <person name="Cho E.-S."/>
        </authorList>
    </citation>
    <scope>NUCLEOTIDE SEQUENCE [LARGE SCALE GENOMIC DNA]</scope>
    <source>
        <strain evidence="1 2">MBLA0078</strain>
    </source>
</reference>
<evidence type="ECO:0000313" key="2">
    <source>
        <dbReference type="Proteomes" id="UP000443423"/>
    </source>
</evidence>
<dbReference type="EMBL" id="WKJQ01000001">
    <property type="protein sequence ID" value="MRW97720.1"/>
    <property type="molecule type" value="Genomic_DNA"/>
</dbReference>
<protein>
    <submittedName>
        <fullName evidence="1">Uncharacterized protein</fullName>
    </submittedName>
</protein>
<organism evidence="1 2">
    <name type="scientific">Haloferax marinum</name>
    <dbReference type="NCBI Taxonomy" id="2666143"/>
    <lineage>
        <taxon>Archaea</taxon>
        <taxon>Methanobacteriati</taxon>
        <taxon>Methanobacteriota</taxon>
        <taxon>Stenosarchaea group</taxon>
        <taxon>Halobacteria</taxon>
        <taxon>Halobacteriales</taxon>
        <taxon>Haloferacaceae</taxon>
        <taxon>Haloferax</taxon>
    </lineage>
</organism>
<sequence>MNNPVDLSEAEIPQNIDQTRIQIVEHETGEKIDRFVGTQPPIPEQGDFLQVGWWDSENGDVSEDHAGPFRVMDRSYYYIERRDYDENEEGLITLVTISVVPA</sequence>
<dbReference type="Proteomes" id="UP000443423">
    <property type="component" value="Unassembled WGS sequence"/>
</dbReference>
<proteinExistence type="predicted"/>
<evidence type="ECO:0000313" key="1">
    <source>
        <dbReference type="EMBL" id="MRW97720.1"/>
    </source>
</evidence>
<keyword evidence="2" id="KW-1185">Reference proteome</keyword>